<dbReference type="PATRIC" id="fig|507754.4.peg.106"/>
<dbReference type="Proteomes" id="UP000050515">
    <property type="component" value="Unassembled WGS sequence"/>
</dbReference>
<comment type="caution">
    <text evidence="1">The sequence shown here is derived from an EMBL/GenBank/DDBJ whole genome shotgun (WGS) entry which is preliminary data.</text>
</comment>
<sequence length="153" mass="18738">MDKFPTFHCLINQKDEGYDADIQLFFTREYELAMEVSMLIELDNDSIQYSRILKFIQSFENFLITGEKPDDFQFLKTLPSVKGWKDDYNIIQSRNRVSRLLFRAVLKTVEVMYYYEKMSKKDDYKHRFLPEYFEAFWIMRDVFYQRALDTYKK</sequence>
<name>A0A0N8PQ55_9ARCH</name>
<reference evidence="1 2" key="1">
    <citation type="submission" date="2015-09" db="EMBL/GenBank/DDBJ databases">
        <title>Draft genome sequence of Acidiplasma aeolicum DSM 18409.</title>
        <authorList>
            <person name="Hemp J."/>
        </authorList>
    </citation>
    <scope>NUCLEOTIDE SEQUENCE [LARGE SCALE GENOMIC DNA]</scope>
    <source>
        <strain evidence="1 2">V</strain>
    </source>
</reference>
<protein>
    <submittedName>
        <fullName evidence="1">Uncharacterized protein</fullName>
    </submittedName>
</protein>
<organism evidence="1 2">
    <name type="scientific">Acidiplasma aeolicum</name>
    <dbReference type="NCBI Taxonomy" id="507754"/>
    <lineage>
        <taxon>Archaea</taxon>
        <taxon>Methanobacteriati</taxon>
        <taxon>Thermoplasmatota</taxon>
        <taxon>Thermoplasmata</taxon>
        <taxon>Thermoplasmatales</taxon>
        <taxon>Ferroplasmaceae</taxon>
        <taxon>Acidiplasma</taxon>
    </lineage>
</organism>
<evidence type="ECO:0000313" key="1">
    <source>
        <dbReference type="EMBL" id="KPV46181.1"/>
    </source>
</evidence>
<proteinExistence type="predicted"/>
<dbReference type="AlphaFoldDB" id="A0A0N8PQ55"/>
<evidence type="ECO:0000313" key="2">
    <source>
        <dbReference type="Proteomes" id="UP000050515"/>
    </source>
</evidence>
<gene>
    <name evidence="1" type="ORF">SE19_06690</name>
</gene>
<accession>A0A0N8PQ55</accession>
<dbReference type="RefSeq" id="WP_054964346.1">
    <property type="nucleotide sequence ID" value="NZ_LJCQ01000287.1"/>
</dbReference>
<dbReference type="EMBL" id="LJCQ01000287">
    <property type="protein sequence ID" value="KPV46181.1"/>
    <property type="molecule type" value="Genomic_DNA"/>
</dbReference>